<feature type="domain" description="Aminotransferase class I/classII large" evidence="10">
    <location>
        <begin position="36"/>
        <end position="360"/>
    </location>
</feature>
<dbReference type="OrthoDB" id="9813612at2"/>
<comment type="cofactor">
    <cofactor evidence="1 9">
        <name>pyridoxal 5'-phosphate</name>
        <dbReference type="ChEBI" id="CHEBI:597326"/>
    </cofactor>
</comment>
<name>A0A0C5VSX7_9GAMM</name>
<dbReference type="KEGG" id="gsn:YC6258_04416"/>
<dbReference type="NCBIfam" id="TIGR01141">
    <property type="entry name" value="hisC"/>
    <property type="match status" value="1"/>
</dbReference>
<evidence type="ECO:0000313" key="11">
    <source>
        <dbReference type="EMBL" id="AJQ96448.1"/>
    </source>
</evidence>
<sequence length="368" mass="40675">MTKSIPELVNTGIHKLRAYEPGKSIDELERELGISPIVKMASNENPLGPSQKVKAAIQSHLDNLCVYPDADCYHLKTLLSEKLQVNNRQLVIGNGSNEVLELIAKVFLQESDEVIFSEHAFAMYSIFSEAMGATLVAVKDRNWCHDLDAMADAITEKTKIIFIANPNNPTGTWVSKGELKAFLKSVPEHVIVVLDEAYFEYVDQENYQSGLHYIDRFPNLVVTRTFSKVYGLANIRVGYAVASETIAGYMNRVRQPFNVSGISEVAAIAALGDQEYLLKSLETNALGMAQLQMGIGALNLDYIPSVANFLTIRVGDLAQDIYQALLRKGYIVRPLSGYGMTSYLRISVGTEAQNQGFLVALKEVLDSL</sequence>
<protein>
    <recommendedName>
        <fullName evidence="9">Histidinol-phosphate aminotransferase</fullName>
        <ecNumber evidence="9">2.6.1.9</ecNumber>
    </recommendedName>
    <alternativeName>
        <fullName evidence="9">Imidazole acetol-phosphate transaminase</fullName>
    </alternativeName>
</protein>
<dbReference type="PANTHER" id="PTHR43643:SF3">
    <property type="entry name" value="HISTIDINOL-PHOSPHATE AMINOTRANSFERASE"/>
    <property type="match status" value="1"/>
</dbReference>
<comment type="catalytic activity">
    <reaction evidence="8 9">
        <text>L-histidinol phosphate + 2-oxoglutarate = 3-(imidazol-4-yl)-2-oxopropyl phosphate + L-glutamate</text>
        <dbReference type="Rhea" id="RHEA:23744"/>
        <dbReference type="ChEBI" id="CHEBI:16810"/>
        <dbReference type="ChEBI" id="CHEBI:29985"/>
        <dbReference type="ChEBI" id="CHEBI:57766"/>
        <dbReference type="ChEBI" id="CHEBI:57980"/>
        <dbReference type="EC" id="2.6.1.9"/>
    </reaction>
</comment>
<comment type="similarity">
    <text evidence="3 9">Belongs to the class-II pyridoxal-phosphate-dependent aminotransferase family. Histidinol-phosphate aminotransferase subfamily.</text>
</comment>
<dbReference type="InterPro" id="IPR015422">
    <property type="entry name" value="PyrdxlP-dep_Trfase_small"/>
</dbReference>
<dbReference type="GO" id="GO:0000105">
    <property type="term" value="P:L-histidine biosynthetic process"/>
    <property type="evidence" value="ECO:0007669"/>
    <property type="project" value="UniProtKB-UniRule"/>
</dbReference>
<feature type="modified residue" description="N6-(pyridoxal phosphate)lysine" evidence="9">
    <location>
        <position position="228"/>
    </location>
</feature>
<gene>
    <name evidence="9" type="primary">hisC</name>
    <name evidence="11" type="ORF">YC6258_04416</name>
</gene>
<evidence type="ECO:0000259" key="10">
    <source>
        <dbReference type="Pfam" id="PF00155"/>
    </source>
</evidence>
<evidence type="ECO:0000256" key="4">
    <source>
        <dbReference type="ARBA" id="ARBA00011738"/>
    </source>
</evidence>
<evidence type="ECO:0000256" key="7">
    <source>
        <dbReference type="ARBA" id="ARBA00022898"/>
    </source>
</evidence>
<dbReference type="HOGENOM" id="CLU_017584_3_3_6"/>
<keyword evidence="12" id="KW-1185">Reference proteome</keyword>
<dbReference type="RefSeq" id="WP_044618452.1">
    <property type="nucleotide sequence ID" value="NZ_CP007142.1"/>
</dbReference>
<keyword evidence="6 9" id="KW-0808">Transferase</keyword>
<evidence type="ECO:0000256" key="2">
    <source>
        <dbReference type="ARBA" id="ARBA00005011"/>
    </source>
</evidence>
<dbReference type="CDD" id="cd00609">
    <property type="entry name" value="AAT_like"/>
    <property type="match status" value="1"/>
</dbReference>
<dbReference type="PANTHER" id="PTHR43643">
    <property type="entry name" value="HISTIDINOL-PHOSPHATE AMINOTRANSFERASE 2"/>
    <property type="match status" value="1"/>
</dbReference>
<comment type="subunit">
    <text evidence="4 9">Homodimer.</text>
</comment>
<evidence type="ECO:0000313" key="12">
    <source>
        <dbReference type="Proteomes" id="UP000032266"/>
    </source>
</evidence>
<dbReference type="Pfam" id="PF00155">
    <property type="entry name" value="Aminotran_1_2"/>
    <property type="match status" value="1"/>
</dbReference>
<dbReference type="InterPro" id="IPR005861">
    <property type="entry name" value="HisP_aminotrans"/>
</dbReference>
<dbReference type="SUPFAM" id="SSF53383">
    <property type="entry name" value="PLP-dependent transferases"/>
    <property type="match status" value="1"/>
</dbReference>
<keyword evidence="9" id="KW-0368">Histidine biosynthesis</keyword>
<proteinExistence type="inferred from homology"/>
<dbReference type="InterPro" id="IPR015424">
    <property type="entry name" value="PyrdxlP-dep_Trfase"/>
</dbReference>
<dbReference type="GO" id="GO:0004400">
    <property type="term" value="F:histidinol-phosphate transaminase activity"/>
    <property type="evidence" value="ECO:0007669"/>
    <property type="project" value="UniProtKB-UniRule"/>
</dbReference>
<keyword evidence="9" id="KW-0028">Amino-acid biosynthesis</keyword>
<dbReference type="Gene3D" id="3.90.1150.10">
    <property type="entry name" value="Aspartate Aminotransferase, domain 1"/>
    <property type="match status" value="1"/>
</dbReference>
<dbReference type="InterPro" id="IPR015421">
    <property type="entry name" value="PyrdxlP-dep_Trfase_major"/>
</dbReference>
<dbReference type="AlphaFoldDB" id="A0A0C5VSX7"/>
<evidence type="ECO:0000256" key="9">
    <source>
        <dbReference type="HAMAP-Rule" id="MF_01023"/>
    </source>
</evidence>
<evidence type="ECO:0000256" key="1">
    <source>
        <dbReference type="ARBA" id="ARBA00001933"/>
    </source>
</evidence>
<reference evidence="11 12" key="1">
    <citation type="submission" date="2014-01" db="EMBL/GenBank/DDBJ databases">
        <title>Full genme sequencing of cellulolytic bacterium Gynuella sunshinyii YC6258T gen. nov., sp. nov.</title>
        <authorList>
            <person name="Khan H."/>
            <person name="Chung E.J."/>
            <person name="Chung Y.R."/>
        </authorList>
    </citation>
    <scope>NUCLEOTIDE SEQUENCE [LARGE SCALE GENOMIC DNA]</scope>
    <source>
        <strain evidence="11 12">YC6258</strain>
    </source>
</reference>
<dbReference type="EC" id="2.6.1.9" evidence="9"/>
<evidence type="ECO:0000256" key="6">
    <source>
        <dbReference type="ARBA" id="ARBA00022679"/>
    </source>
</evidence>
<dbReference type="UniPathway" id="UPA00031">
    <property type="reaction ID" value="UER00012"/>
</dbReference>
<evidence type="ECO:0000256" key="8">
    <source>
        <dbReference type="ARBA" id="ARBA00047481"/>
    </source>
</evidence>
<dbReference type="PATRIC" id="fig|1445510.3.peg.4380"/>
<organism evidence="11 12">
    <name type="scientific">Gynuella sunshinyii YC6258</name>
    <dbReference type="NCBI Taxonomy" id="1445510"/>
    <lineage>
        <taxon>Bacteria</taxon>
        <taxon>Pseudomonadati</taxon>
        <taxon>Pseudomonadota</taxon>
        <taxon>Gammaproteobacteria</taxon>
        <taxon>Oceanospirillales</taxon>
        <taxon>Saccharospirillaceae</taxon>
        <taxon>Gynuella</taxon>
    </lineage>
</organism>
<keyword evidence="7 9" id="KW-0663">Pyridoxal phosphate</keyword>
<comment type="pathway">
    <text evidence="2 9">Amino-acid biosynthesis; L-histidine biosynthesis; L-histidine from 5-phospho-alpha-D-ribose 1-diphosphate: step 7/9.</text>
</comment>
<evidence type="ECO:0000256" key="5">
    <source>
        <dbReference type="ARBA" id="ARBA00022576"/>
    </source>
</evidence>
<dbReference type="GO" id="GO:0030170">
    <property type="term" value="F:pyridoxal phosphate binding"/>
    <property type="evidence" value="ECO:0007669"/>
    <property type="project" value="InterPro"/>
</dbReference>
<evidence type="ECO:0000256" key="3">
    <source>
        <dbReference type="ARBA" id="ARBA00007970"/>
    </source>
</evidence>
<accession>A0A0C5VSX7</accession>
<dbReference type="InterPro" id="IPR004839">
    <property type="entry name" value="Aminotransferase_I/II_large"/>
</dbReference>
<dbReference type="STRING" id="1445510.YC6258_04416"/>
<keyword evidence="5 9" id="KW-0032">Aminotransferase</keyword>
<dbReference type="EMBL" id="CP007142">
    <property type="protein sequence ID" value="AJQ96448.1"/>
    <property type="molecule type" value="Genomic_DNA"/>
</dbReference>
<dbReference type="Proteomes" id="UP000032266">
    <property type="component" value="Chromosome"/>
</dbReference>
<dbReference type="Gene3D" id="3.40.640.10">
    <property type="entry name" value="Type I PLP-dependent aspartate aminotransferase-like (Major domain)"/>
    <property type="match status" value="1"/>
</dbReference>
<dbReference type="HAMAP" id="MF_01023">
    <property type="entry name" value="HisC_aminotrans_2"/>
    <property type="match status" value="1"/>
</dbReference>
<dbReference type="InterPro" id="IPR050106">
    <property type="entry name" value="HistidinolP_aminotransfase"/>
</dbReference>